<dbReference type="PANTHER" id="PTHR43747">
    <property type="entry name" value="FAD-BINDING PROTEIN"/>
    <property type="match status" value="1"/>
</dbReference>
<comment type="similarity">
    <text evidence="1">Belongs to the flavin-dependent halogenase family.</text>
</comment>
<dbReference type="Pfam" id="PF04820">
    <property type="entry name" value="Trp_halogenase"/>
    <property type="match status" value="2"/>
</dbReference>
<keyword evidence="7" id="KW-1185">Reference proteome</keyword>
<dbReference type="InterPro" id="IPR006905">
    <property type="entry name" value="Flavin_halogenase"/>
</dbReference>
<proteinExistence type="inferred from homology"/>
<protein>
    <recommendedName>
        <fullName evidence="8">Halogenase</fullName>
    </recommendedName>
</protein>
<dbReference type="Gene3D" id="3.50.50.60">
    <property type="entry name" value="FAD/NAD(P)-binding domain"/>
    <property type="match status" value="1"/>
</dbReference>
<dbReference type="EMBL" id="JAACJO010000010">
    <property type="protein sequence ID" value="KAF5353214.1"/>
    <property type="molecule type" value="Genomic_DNA"/>
</dbReference>
<evidence type="ECO:0000256" key="5">
    <source>
        <dbReference type="SAM" id="MobiDB-lite"/>
    </source>
</evidence>
<evidence type="ECO:0000256" key="3">
    <source>
        <dbReference type="ARBA" id="ARBA00023033"/>
    </source>
</evidence>
<reference evidence="6 7" key="1">
    <citation type="journal article" date="2020" name="ISME J.">
        <title>Uncovering the hidden diversity of litter-decomposition mechanisms in mushroom-forming fungi.</title>
        <authorList>
            <person name="Floudas D."/>
            <person name="Bentzer J."/>
            <person name="Ahren D."/>
            <person name="Johansson T."/>
            <person name="Persson P."/>
            <person name="Tunlid A."/>
        </authorList>
    </citation>
    <scope>NUCLEOTIDE SEQUENCE [LARGE SCALE GENOMIC DNA]</scope>
    <source>
        <strain evidence="6 7">CBS 146.42</strain>
    </source>
</reference>
<feature type="region of interest" description="Disordered" evidence="5">
    <location>
        <begin position="480"/>
        <end position="504"/>
    </location>
</feature>
<evidence type="ECO:0008006" key="8">
    <source>
        <dbReference type="Google" id="ProtNLM"/>
    </source>
</evidence>
<sequence length="550" mass="61036">MSAPLSKSTSTAQRSPPSFTSVLVIGGGPAGSYSAACLAQEGFSVTLLEAETFPRYHVGESMLPSMRHFLRFIDADDKFNSFGFIQKHGAAFKFNPRKREGFTNFVSDNPTNYTWNVTRAEADALILDRARELGVRIYENHRITEVQFSQPDTKASKQEDGPPATANQSQSEAQEVQPLPVSATWKNVATGKVGKITFDWVIDASGRNGVMSRALGLRKYNQSLKNVAYWGYWTGTQEYRHPGCQVQPPFFEALHDESGWAWFIPLQNGKTSVGVVMDENVSKRKKANMEKKGDDSLLLRHYLQELTANAPKIKSLVGEGSLIEYSGGPKVRTASDYSYSSTSYAGSNYRIVGDAGAFIDPFFSSGVHLALSSGLSAAATITATVRSECTASQAAEWHNLRVGTSYTRFLMIVLSAYRQMRAQELPVLSDIDEDNFDRAFDLFRPVIQGDVDVKKELSEASLRQTIDFCTQAFEPASLEDWHKEGDNSKTEEDETDEEAKTRAEKRMADVVAAKKTLRAEDMFHIGKFIADKFNGFSIRLEKGRLGLDLC</sequence>
<dbReference type="SUPFAM" id="SSF51905">
    <property type="entry name" value="FAD/NAD(P)-binding domain"/>
    <property type="match status" value="1"/>
</dbReference>
<dbReference type="AlphaFoldDB" id="A0A8H5D4Y4"/>
<name>A0A8H5D4Y4_9AGAR</name>
<keyword evidence="2" id="KW-0560">Oxidoreductase</keyword>
<dbReference type="InterPro" id="IPR036188">
    <property type="entry name" value="FAD/NAD-bd_sf"/>
</dbReference>
<keyword evidence="3" id="KW-0503">Monooxygenase</keyword>
<dbReference type="OrthoDB" id="3340390at2759"/>
<evidence type="ECO:0000313" key="6">
    <source>
        <dbReference type="EMBL" id="KAF5353214.1"/>
    </source>
</evidence>
<gene>
    <name evidence="6" type="ORF">D9756_008054</name>
</gene>
<feature type="compositionally biased region" description="Polar residues" evidence="5">
    <location>
        <begin position="165"/>
        <end position="174"/>
    </location>
</feature>
<organism evidence="6 7">
    <name type="scientific">Leucocoprinus leucothites</name>
    <dbReference type="NCBI Taxonomy" id="201217"/>
    <lineage>
        <taxon>Eukaryota</taxon>
        <taxon>Fungi</taxon>
        <taxon>Dikarya</taxon>
        <taxon>Basidiomycota</taxon>
        <taxon>Agaricomycotina</taxon>
        <taxon>Agaricomycetes</taxon>
        <taxon>Agaricomycetidae</taxon>
        <taxon>Agaricales</taxon>
        <taxon>Agaricineae</taxon>
        <taxon>Agaricaceae</taxon>
        <taxon>Leucocoprinus</taxon>
    </lineage>
</organism>
<feature type="compositionally biased region" description="Basic and acidic residues" evidence="5">
    <location>
        <begin position="480"/>
        <end position="490"/>
    </location>
</feature>
<dbReference type="InterPro" id="IPR050816">
    <property type="entry name" value="Flavin-dep_Halogenase_NPB"/>
</dbReference>
<dbReference type="GO" id="GO:0044550">
    <property type="term" value="P:secondary metabolite biosynthetic process"/>
    <property type="evidence" value="ECO:0007669"/>
    <property type="project" value="UniProtKB-ARBA"/>
</dbReference>
<dbReference type="PANTHER" id="PTHR43747:SF5">
    <property type="entry name" value="FAD-BINDING DOMAIN-CONTAINING PROTEIN"/>
    <property type="match status" value="1"/>
</dbReference>
<evidence type="ECO:0000313" key="7">
    <source>
        <dbReference type="Proteomes" id="UP000559027"/>
    </source>
</evidence>
<dbReference type="GO" id="GO:0004497">
    <property type="term" value="F:monooxygenase activity"/>
    <property type="evidence" value="ECO:0007669"/>
    <property type="project" value="UniProtKB-KW"/>
</dbReference>
<evidence type="ECO:0000256" key="1">
    <source>
        <dbReference type="ARBA" id="ARBA00005706"/>
    </source>
</evidence>
<dbReference type="Proteomes" id="UP000559027">
    <property type="component" value="Unassembled WGS sequence"/>
</dbReference>
<dbReference type="GO" id="GO:0140907">
    <property type="term" value="F:flavin-dependent halogenase activity"/>
    <property type="evidence" value="ECO:0007669"/>
    <property type="project" value="UniProtKB-ARBA"/>
</dbReference>
<comment type="caution">
    <text evidence="6">The sequence shown here is derived from an EMBL/GenBank/DDBJ whole genome shotgun (WGS) entry which is preliminary data.</text>
</comment>
<accession>A0A8H5D4Y4</accession>
<comment type="catalytic activity">
    <reaction evidence="4">
        <text>melleolide F + FADH2 + chloride + O2 = 6'-chloromelleolide F + FAD + 2 H2O + H(+)</text>
        <dbReference type="Rhea" id="RHEA:67160"/>
        <dbReference type="ChEBI" id="CHEBI:15377"/>
        <dbReference type="ChEBI" id="CHEBI:15378"/>
        <dbReference type="ChEBI" id="CHEBI:15379"/>
        <dbReference type="ChEBI" id="CHEBI:17996"/>
        <dbReference type="ChEBI" id="CHEBI:57692"/>
        <dbReference type="ChEBI" id="CHEBI:58307"/>
        <dbReference type="ChEBI" id="CHEBI:167712"/>
        <dbReference type="ChEBI" id="CHEBI:167713"/>
    </reaction>
    <physiologicalReaction direction="left-to-right" evidence="4">
        <dbReference type="Rhea" id="RHEA:67161"/>
    </physiologicalReaction>
</comment>
<feature type="region of interest" description="Disordered" evidence="5">
    <location>
        <begin position="148"/>
        <end position="179"/>
    </location>
</feature>
<evidence type="ECO:0000256" key="2">
    <source>
        <dbReference type="ARBA" id="ARBA00023002"/>
    </source>
</evidence>
<evidence type="ECO:0000256" key="4">
    <source>
        <dbReference type="ARBA" id="ARBA00049364"/>
    </source>
</evidence>